<dbReference type="GeneID" id="96999322"/>
<dbReference type="STRING" id="883114.HMPREF9709_01357"/>
<dbReference type="InterPro" id="IPR050535">
    <property type="entry name" value="DNA_Repair-Maintenance_Comp"/>
</dbReference>
<evidence type="ECO:0000259" key="8">
    <source>
        <dbReference type="Pfam" id="PF00149"/>
    </source>
</evidence>
<dbReference type="GO" id="GO:0006310">
    <property type="term" value="P:DNA recombination"/>
    <property type="evidence" value="ECO:0007669"/>
    <property type="project" value="UniProtKB-KW"/>
</dbReference>
<dbReference type="eggNOG" id="COG0420">
    <property type="taxonomic scope" value="Bacteria"/>
</dbReference>
<dbReference type="Pfam" id="PF00149">
    <property type="entry name" value="Metallophos"/>
    <property type="match status" value="1"/>
</dbReference>
<dbReference type="Gene3D" id="3.60.21.10">
    <property type="match status" value="1"/>
</dbReference>
<dbReference type="SUPFAM" id="SSF56300">
    <property type="entry name" value="Metallo-dependent phosphatases"/>
    <property type="match status" value="1"/>
</dbReference>
<comment type="similarity">
    <text evidence="1 7">Belongs to the SbcD family.</text>
</comment>
<evidence type="ECO:0000313" key="10">
    <source>
        <dbReference type="EMBL" id="EHR33313.1"/>
    </source>
</evidence>
<dbReference type="GO" id="GO:0008408">
    <property type="term" value="F:3'-5' exonuclease activity"/>
    <property type="evidence" value="ECO:0007669"/>
    <property type="project" value="InterPro"/>
</dbReference>
<name>H3NPT5_9FIRM</name>
<dbReference type="InterPro" id="IPR029052">
    <property type="entry name" value="Metallo-depent_PP-like"/>
</dbReference>
<accession>H3NPT5</accession>
<evidence type="ECO:0000259" key="9">
    <source>
        <dbReference type="Pfam" id="PF12320"/>
    </source>
</evidence>
<dbReference type="InterPro" id="IPR026843">
    <property type="entry name" value="SbcD_C"/>
</dbReference>
<comment type="caution">
    <text evidence="10">The sequence shown here is derived from an EMBL/GenBank/DDBJ whole genome shotgun (WGS) entry which is preliminary data.</text>
</comment>
<proteinExistence type="inferred from homology"/>
<evidence type="ECO:0000256" key="1">
    <source>
        <dbReference type="ARBA" id="ARBA00010555"/>
    </source>
</evidence>
<dbReference type="GO" id="GO:0006260">
    <property type="term" value="P:DNA replication"/>
    <property type="evidence" value="ECO:0007669"/>
    <property type="project" value="UniProtKB-KW"/>
</dbReference>
<evidence type="ECO:0000313" key="11">
    <source>
        <dbReference type="Proteomes" id="UP000004191"/>
    </source>
</evidence>
<dbReference type="PANTHER" id="PTHR30337">
    <property type="entry name" value="COMPONENT OF ATP-DEPENDENT DSDNA EXONUCLEASE"/>
    <property type="match status" value="1"/>
</dbReference>
<dbReference type="OrthoDB" id="9773856at2"/>
<dbReference type="Pfam" id="PF12320">
    <property type="entry name" value="SbcD_C"/>
    <property type="match status" value="1"/>
</dbReference>
<evidence type="ECO:0000256" key="2">
    <source>
        <dbReference type="ARBA" id="ARBA00011322"/>
    </source>
</evidence>
<keyword evidence="7" id="KW-0233">DNA recombination</keyword>
<keyword evidence="6 7" id="KW-0269">Exonuclease</keyword>
<feature type="domain" description="Nuclease SbcCD subunit D C-terminal" evidence="9">
    <location>
        <begin position="263"/>
        <end position="351"/>
    </location>
</feature>
<comment type="subunit">
    <text evidence="2 7">Heterodimer of SbcC and SbcD.</text>
</comment>
<reference evidence="10 11" key="1">
    <citation type="submission" date="2012-01" db="EMBL/GenBank/DDBJ databases">
        <title>The Genome Sequence of Helcococcus kunzii ATCC 51366.</title>
        <authorList>
            <consortium name="The Broad Institute Genome Sequencing Platform"/>
            <person name="Earl A."/>
            <person name="Ward D."/>
            <person name="Feldgarden M."/>
            <person name="Gevers D."/>
            <person name="Huys G."/>
            <person name="Young S.K."/>
            <person name="Zeng Q."/>
            <person name="Gargeya S."/>
            <person name="Fitzgerald M."/>
            <person name="Haas B."/>
            <person name="Abouelleil A."/>
            <person name="Alvarado L."/>
            <person name="Arachchi H.M."/>
            <person name="Berlin A."/>
            <person name="Chapman S.B."/>
            <person name="Gearin G."/>
            <person name="Goldberg J."/>
            <person name="Griggs A."/>
            <person name="Gujja S."/>
            <person name="Hansen M."/>
            <person name="Heiman D."/>
            <person name="Howarth C."/>
            <person name="Larimer J."/>
            <person name="Lui A."/>
            <person name="MacDonald P.J.P."/>
            <person name="McCowen C."/>
            <person name="Montmayeur A."/>
            <person name="Murphy C."/>
            <person name="Neiman D."/>
            <person name="Pearson M."/>
            <person name="Priest M."/>
            <person name="Roberts A."/>
            <person name="Saif S."/>
            <person name="Shea T."/>
            <person name="Sisk P."/>
            <person name="Stolte C."/>
            <person name="Sykes S."/>
            <person name="Wortman J."/>
            <person name="Nusbaum C."/>
            <person name="Birren B."/>
        </authorList>
    </citation>
    <scope>NUCLEOTIDE SEQUENCE [LARGE SCALE GENOMIC DNA]</scope>
    <source>
        <strain evidence="10 11">ATCC 51366</strain>
    </source>
</reference>
<dbReference type="InterPro" id="IPR004593">
    <property type="entry name" value="SbcD"/>
</dbReference>
<dbReference type="Proteomes" id="UP000004191">
    <property type="component" value="Unassembled WGS sequence"/>
</dbReference>
<dbReference type="GO" id="GO:0004519">
    <property type="term" value="F:endonuclease activity"/>
    <property type="evidence" value="ECO:0007669"/>
    <property type="project" value="UniProtKB-KW"/>
</dbReference>
<dbReference type="PATRIC" id="fig|883114.3.peg.1349"/>
<keyword evidence="7" id="KW-0255">Endonuclease</keyword>
<organism evidence="10 11">
    <name type="scientific">Helcococcus kunzii ATCC 51366</name>
    <dbReference type="NCBI Taxonomy" id="883114"/>
    <lineage>
        <taxon>Bacteria</taxon>
        <taxon>Bacillati</taxon>
        <taxon>Bacillota</taxon>
        <taxon>Tissierellia</taxon>
        <taxon>Tissierellales</taxon>
        <taxon>Peptoniphilaceae</taxon>
        <taxon>Helcococcus</taxon>
    </lineage>
</organism>
<keyword evidence="7" id="KW-0235">DNA replication</keyword>
<dbReference type="PANTHER" id="PTHR30337:SF0">
    <property type="entry name" value="NUCLEASE SBCCD SUBUNIT D"/>
    <property type="match status" value="1"/>
</dbReference>
<dbReference type="RefSeq" id="WP_005398872.1">
    <property type="nucleotide sequence ID" value="NZ_JH601088.1"/>
</dbReference>
<keyword evidence="11" id="KW-1185">Reference proteome</keyword>
<evidence type="ECO:0000256" key="6">
    <source>
        <dbReference type="ARBA" id="ARBA00022839"/>
    </source>
</evidence>
<comment type="function">
    <text evidence="7">SbcCD cleaves DNA hairpin structures. These structures can inhibit DNA replication and are intermediates in certain DNA recombination reactions. The complex acts as a 3'-&gt;5' double strand exonuclease that can open hairpins. It also has a 5' single-strand endonuclease activity.</text>
</comment>
<evidence type="ECO:0000256" key="7">
    <source>
        <dbReference type="RuleBase" id="RU363069"/>
    </source>
</evidence>
<evidence type="ECO:0000256" key="5">
    <source>
        <dbReference type="ARBA" id="ARBA00022801"/>
    </source>
</evidence>
<dbReference type="HOGENOM" id="CLU_038045_0_1_9"/>
<dbReference type="AlphaFoldDB" id="H3NPT5"/>
<dbReference type="InterPro" id="IPR041796">
    <property type="entry name" value="Mre11_N"/>
</dbReference>
<evidence type="ECO:0000256" key="4">
    <source>
        <dbReference type="ARBA" id="ARBA00022722"/>
    </source>
</evidence>
<feature type="domain" description="Calcineurin-like phosphoesterase" evidence="8">
    <location>
        <begin position="1"/>
        <end position="213"/>
    </location>
</feature>
<dbReference type="EMBL" id="AGEI01000024">
    <property type="protein sequence ID" value="EHR33313.1"/>
    <property type="molecule type" value="Genomic_DNA"/>
</dbReference>
<evidence type="ECO:0000256" key="3">
    <source>
        <dbReference type="ARBA" id="ARBA00013365"/>
    </source>
</evidence>
<sequence length="379" mass="44157">MKFMHLADLHLGKTVNGHSMIEDQKFALNNIINLLKEENIKTLVIAGDIYQNSVPSFDAINVFDEFITECKKNNITILIISGNHDSSDRLAFASDILGDSKIYISKPYNGEIEKISLEDEYGVFNFFLFPYVKPQDVKKYYKDIDANSYSDAVKAVIDSIEIDEDERNVIISHQYILNADRSESEEIYAGEAEAVSSLLYDKFDYTALGHIHKKQHFLKGKVRYPGALLKYASSESCYDKTITIVDLKEKNNLEITERRIDYLRDMRIIRGMFEEIVKNSKGDTHKDDYIHIELLDEDDIFEGLSRLRNIYPNILTFRYINNRIGENNLELIKSYENAKNPLELFEEFYYQRLGVELPEEKRELMKESIDRIWGKNENN</sequence>
<keyword evidence="5 7" id="KW-0378">Hydrolase</keyword>
<keyword evidence="4 7" id="KW-0540">Nuclease</keyword>
<dbReference type="InterPro" id="IPR004843">
    <property type="entry name" value="Calcineurin-like_PHP"/>
</dbReference>
<dbReference type="NCBIfam" id="TIGR00619">
    <property type="entry name" value="sbcd"/>
    <property type="match status" value="1"/>
</dbReference>
<dbReference type="CDD" id="cd00840">
    <property type="entry name" value="MPP_Mre11_N"/>
    <property type="match status" value="1"/>
</dbReference>
<protein>
    <recommendedName>
        <fullName evidence="3 7">Nuclease SbcCD subunit D</fullName>
    </recommendedName>
</protein>
<gene>
    <name evidence="7" type="primary">sbcD</name>
    <name evidence="10" type="ORF">HMPREF9709_01357</name>
</gene>